<proteinExistence type="predicted"/>
<evidence type="ECO:0000313" key="1">
    <source>
        <dbReference type="EMBL" id="MBF4802962.1"/>
    </source>
</evidence>
<sequence length="91" mass="10218">MKQFRPAGDDPGLPVLKIRKLDQVHRGSDAERCRTDIGKAVTIHDGVLVFSWSGSLLLDFWTRSRRTTCRSPPMPPLVSLVWAFQLADVEA</sequence>
<evidence type="ECO:0000313" key="2">
    <source>
        <dbReference type="Proteomes" id="UP000787322"/>
    </source>
</evidence>
<dbReference type="Proteomes" id="UP000787322">
    <property type="component" value="Unassembled WGS sequence"/>
</dbReference>
<name>A0A9D5XAR1_9ACTN</name>
<dbReference type="AlphaFoldDB" id="A0A9D5XAR1"/>
<organism evidence="1 2">
    <name type="scientific">Lancefieldella parvula</name>
    <dbReference type="NCBI Taxonomy" id="1382"/>
    <lineage>
        <taxon>Bacteria</taxon>
        <taxon>Bacillati</taxon>
        <taxon>Actinomycetota</taxon>
        <taxon>Coriobacteriia</taxon>
        <taxon>Coriobacteriales</taxon>
        <taxon>Atopobiaceae</taxon>
        <taxon>Lancefieldella</taxon>
    </lineage>
</organism>
<reference evidence="1" key="1">
    <citation type="submission" date="2020-04" db="EMBL/GenBank/DDBJ databases">
        <title>Deep metagenomics examines the oral microbiome during advanced dental caries in children, revealing novel taxa and co-occurrences with host molecules.</title>
        <authorList>
            <person name="Baker J.L."/>
            <person name="Morton J.T."/>
            <person name="Dinis M."/>
            <person name="Alvarez R."/>
            <person name="Tran N.C."/>
            <person name="Knight R."/>
            <person name="Edlund A."/>
        </authorList>
    </citation>
    <scope>NUCLEOTIDE SEQUENCE</scope>
    <source>
        <strain evidence="1">JCVI_3_bin.11</strain>
    </source>
</reference>
<protein>
    <submittedName>
        <fullName evidence="1">Uncharacterized protein</fullName>
    </submittedName>
</protein>
<gene>
    <name evidence="1" type="ORF">HXK24_03960</name>
</gene>
<accession>A0A9D5XAR1</accession>
<comment type="caution">
    <text evidence="1">The sequence shown here is derived from an EMBL/GenBank/DDBJ whole genome shotgun (WGS) entry which is preliminary data.</text>
</comment>
<dbReference type="EMBL" id="JABZGU010000077">
    <property type="protein sequence ID" value="MBF4802962.1"/>
    <property type="molecule type" value="Genomic_DNA"/>
</dbReference>